<name>A0A1A9VC18_GLOAU</name>
<dbReference type="VEuPathDB" id="VectorBase:GAUT032432"/>
<dbReference type="AlphaFoldDB" id="A0A1A9VC18"/>
<keyword evidence="1" id="KW-0812">Transmembrane</keyword>
<sequence>MNLSGFILGFPHGMFTMFLGKIVFGMENKFTFSQMKRKETKDAIPIRRTRRSNELLSTEVCRHLRQTIDVLSKYIFGEFRTFGEHFSPEIATKARLTSLIIRVLYLYIIEIETEFKENEI</sequence>
<organism evidence="2 3">
    <name type="scientific">Glossina austeni</name>
    <name type="common">Savannah tsetse fly</name>
    <dbReference type="NCBI Taxonomy" id="7395"/>
    <lineage>
        <taxon>Eukaryota</taxon>
        <taxon>Metazoa</taxon>
        <taxon>Ecdysozoa</taxon>
        <taxon>Arthropoda</taxon>
        <taxon>Hexapoda</taxon>
        <taxon>Insecta</taxon>
        <taxon>Pterygota</taxon>
        <taxon>Neoptera</taxon>
        <taxon>Endopterygota</taxon>
        <taxon>Diptera</taxon>
        <taxon>Brachycera</taxon>
        <taxon>Muscomorpha</taxon>
        <taxon>Hippoboscoidea</taxon>
        <taxon>Glossinidae</taxon>
        <taxon>Glossina</taxon>
    </lineage>
</organism>
<dbReference type="Proteomes" id="UP000078200">
    <property type="component" value="Unassembled WGS sequence"/>
</dbReference>
<reference evidence="2" key="1">
    <citation type="submission" date="2020-05" db="UniProtKB">
        <authorList>
            <consortium name="EnsemblMetazoa"/>
        </authorList>
    </citation>
    <scope>IDENTIFICATION</scope>
    <source>
        <strain evidence="2">TTRI</strain>
    </source>
</reference>
<keyword evidence="1" id="KW-1133">Transmembrane helix</keyword>
<evidence type="ECO:0000313" key="2">
    <source>
        <dbReference type="EnsemblMetazoa" id="GAUT032432-PA"/>
    </source>
</evidence>
<dbReference type="EnsemblMetazoa" id="GAUT032432-RA">
    <property type="protein sequence ID" value="GAUT032432-PA"/>
    <property type="gene ID" value="GAUT032432"/>
</dbReference>
<evidence type="ECO:0000256" key="1">
    <source>
        <dbReference type="SAM" id="Phobius"/>
    </source>
</evidence>
<protein>
    <submittedName>
        <fullName evidence="2">Uncharacterized protein</fullName>
    </submittedName>
</protein>
<proteinExistence type="predicted"/>
<keyword evidence="1" id="KW-0472">Membrane</keyword>
<accession>A0A1A9VC18</accession>
<keyword evidence="3" id="KW-1185">Reference proteome</keyword>
<feature type="transmembrane region" description="Helical" evidence="1">
    <location>
        <begin position="6"/>
        <end position="26"/>
    </location>
</feature>
<evidence type="ECO:0000313" key="3">
    <source>
        <dbReference type="Proteomes" id="UP000078200"/>
    </source>
</evidence>